<gene>
    <name evidence="8" type="ORF">PLEI_1802</name>
</gene>
<evidence type="ECO:0000256" key="4">
    <source>
        <dbReference type="ARBA" id="ARBA00022989"/>
    </source>
</evidence>
<dbReference type="EMBL" id="DF196819">
    <property type="protein sequence ID" value="GAD30147.1"/>
    <property type="molecule type" value="Genomic_DNA"/>
</dbReference>
<feature type="transmembrane region" description="Helical" evidence="6">
    <location>
        <begin position="277"/>
        <end position="295"/>
    </location>
</feature>
<evidence type="ECO:0000256" key="5">
    <source>
        <dbReference type="ARBA" id="ARBA00023136"/>
    </source>
</evidence>
<dbReference type="GO" id="GO:0005886">
    <property type="term" value="C:plasma membrane"/>
    <property type="evidence" value="ECO:0007669"/>
    <property type="project" value="UniProtKB-SubCell"/>
</dbReference>
<feature type="transmembrane region" description="Helical" evidence="6">
    <location>
        <begin position="252"/>
        <end position="271"/>
    </location>
</feature>
<dbReference type="InterPro" id="IPR037185">
    <property type="entry name" value="EmrE-like"/>
</dbReference>
<feature type="transmembrane region" description="Helical" evidence="6">
    <location>
        <begin position="39"/>
        <end position="64"/>
    </location>
</feature>
<dbReference type="InterPro" id="IPR000620">
    <property type="entry name" value="EamA_dom"/>
</dbReference>
<evidence type="ECO:0000313" key="9">
    <source>
        <dbReference type="Proteomes" id="UP000030675"/>
    </source>
</evidence>
<dbReference type="RefSeq" id="WP_023932744.1">
    <property type="nucleotide sequence ID" value="NZ_DF196819.1"/>
</dbReference>
<dbReference type="PANTHER" id="PTHR42920:SF5">
    <property type="entry name" value="EAMA DOMAIN-CONTAINING PROTEIN"/>
    <property type="match status" value="1"/>
</dbReference>
<comment type="subcellular location">
    <subcellularLocation>
        <location evidence="1">Cell membrane</location>
        <topology evidence="1">Multi-pass membrane protein</topology>
    </subcellularLocation>
</comment>
<keyword evidence="3 6" id="KW-0812">Transmembrane</keyword>
<dbReference type="Proteomes" id="UP000030675">
    <property type="component" value="Unassembled WGS sequence"/>
</dbReference>
<evidence type="ECO:0000256" key="1">
    <source>
        <dbReference type="ARBA" id="ARBA00004651"/>
    </source>
</evidence>
<evidence type="ECO:0000256" key="2">
    <source>
        <dbReference type="ARBA" id="ARBA00022475"/>
    </source>
</evidence>
<sequence length="316" mass="35035">MEYVEQHKVGSLNKSSIAIIGVLAAAVFWGTSFGVAKEAMLYTGVLMFLVIRFCCTLVVIYPLVAKKINWKVWRQIAPTGAILSIIYLSETYGLKHTTASNAAFLISLFIIFTPGVDALINRHKIAVTDLFAGVIAIAGVWLLVGDSLNTVDFNIGNILILIAALGRAAFVVTTKKKMDTQPSDPMVVTFIQLSVVTLVCIFLLILTVPSEQYVLPNAMNFWLYIGYLVVFCTLFAFYIQNYGVKHTSPTQVSFLLGLEPVFGGLFAHWWLGERFDSIQWIGAGLIVFAAMFISLKFSFRRRMKTSHVAEIEKPIG</sequence>
<organism evidence="8 9">
    <name type="scientific">Photobacterium leiognathi lrivu.4.1</name>
    <dbReference type="NCBI Taxonomy" id="1248232"/>
    <lineage>
        <taxon>Bacteria</taxon>
        <taxon>Pseudomonadati</taxon>
        <taxon>Pseudomonadota</taxon>
        <taxon>Gammaproteobacteria</taxon>
        <taxon>Vibrionales</taxon>
        <taxon>Vibrionaceae</taxon>
        <taxon>Photobacterium</taxon>
    </lineage>
</organism>
<feature type="transmembrane region" description="Helical" evidence="6">
    <location>
        <begin position="12"/>
        <end position="33"/>
    </location>
</feature>
<dbReference type="SUPFAM" id="SSF103481">
    <property type="entry name" value="Multidrug resistance efflux transporter EmrE"/>
    <property type="match status" value="2"/>
</dbReference>
<feature type="domain" description="EamA" evidence="7">
    <location>
        <begin position="17"/>
        <end position="144"/>
    </location>
</feature>
<feature type="transmembrane region" description="Helical" evidence="6">
    <location>
        <begin position="186"/>
        <end position="209"/>
    </location>
</feature>
<dbReference type="InterPro" id="IPR051258">
    <property type="entry name" value="Diverse_Substrate_Transporter"/>
</dbReference>
<feature type="transmembrane region" description="Helical" evidence="6">
    <location>
        <begin position="76"/>
        <end position="94"/>
    </location>
</feature>
<dbReference type="AlphaFoldDB" id="A0A0U1P622"/>
<evidence type="ECO:0000256" key="6">
    <source>
        <dbReference type="SAM" id="Phobius"/>
    </source>
</evidence>
<protein>
    <recommendedName>
        <fullName evidence="7">EamA domain-containing protein</fullName>
    </recommendedName>
</protein>
<keyword evidence="4 6" id="KW-1133">Transmembrane helix</keyword>
<feature type="transmembrane region" description="Helical" evidence="6">
    <location>
        <begin position="127"/>
        <end position="144"/>
    </location>
</feature>
<accession>A0A0U1P622</accession>
<proteinExistence type="predicted"/>
<feature type="domain" description="EamA" evidence="7">
    <location>
        <begin position="155"/>
        <end position="294"/>
    </location>
</feature>
<feature type="transmembrane region" description="Helical" evidence="6">
    <location>
        <begin position="100"/>
        <end position="120"/>
    </location>
</feature>
<evidence type="ECO:0000256" key="3">
    <source>
        <dbReference type="ARBA" id="ARBA00022692"/>
    </source>
</evidence>
<feature type="transmembrane region" description="Helical" evidence="6">
    <location>
        <begin position="156"/>
        <end position="174"/>
    </location>
</feature>
<name>A0A0U1P622_PHOLE</name>
<evidence type="ECO:0000259" key="7">
    <source>
        <dbReference type="Pfam" id="PF00892"/>
    </source>
</evidence>
<dbReference type="eggNOG" id="COG0697">
    <property type="taxonomic scope" value="Bacteria"/>
</dbReference>
<evidence type="ECO:0000313" key="8">
    <source>
        <dbReference type="EMBL" id="GAD30147.1"/>
    </source>
</evidence>
<keyword evidence="5 6" id="KW-0472">Membrane</keyword>
<reference evidence="9" key="1">
    <citation type="submission" date="2012-12" db="EMBL/GenBank/DDBJ databases">
        <title>Genome Sequence of Photobacterium leiognathi lrivu.4.1.</title>
        <authorList>
            <person name="Urbanczyk H."/>
            <person name="Ogura Y."/>
            <person name="Hayashi T."/>
            <person name="Dunlap P.V."/>
        </authorList>
    </citation>
    <scope>NUCLEOTIDE SEQUENCE [LARGE SCALE GENOMIC DNA]</scope>
    <source>
        <strain evidence="9">lrivu.4.1</strain>
    </source>
</reference>
<keyword evidence="2" id="KW-1003">Cell membrane</keyword>
<dbReference type="PANTHER" id="PTHR42920">
    <property type="entry name" value="OS03G0707200 PROTEIN-RELATED"/>
    <property type="match status" value="1"/>
</dbReference>
<feature type="transmembrane region" description="Helical" evidence="6">
    <location>
        <begin position="221"/>
        <end position="240"/>
    </location>
</feature>
<dbReference type="HOGENOM" id="CLU_033863_21_3_6"/>
<dbReference type="Pfam" id="PF00892">
    <property type="entry name" value="EamA"/>
    <property type="match status" value="2"/>
</dbReference>